<reference evidence="1 2" key="1">
    <citation type="submission" date="2024-03" db="EMBL/GenBank/DDBJ databases">
        <title>Human intestinal bacterial collection.</title>
        <authorList>
            <person name="Pauvert C."/>
            <person name="Hitch T.C.A."/>
            <person name="Clavel T."/>
        </authorList>
    </citation>
    <scope>NUCLEOTIDE SEQUENCE [LARGE SCALE GENOMIC DNA]</scope>
    <source>
        <strain evidence="1 2">CLA-AA-H281</strain>
    </source>
</reference>
<dbReference type="EMBL" id="JBBMEN010000011">
    <property type="protein sequence ID" value="MEQ2386036.1"/>
    <property type="molecule type" value="Genomic_DNA"/>
</dbReference>
<dbReference type="RefSeq" id="WP_146746790.1">
    <property type="nucleotide sequence ID" value="NZ_JBBMEN010000011.1"/>
</dbReference>
<organism evidence="1 2">
    <name type="scientific">Faecalibacterium intestinale</name>
    <dbReference type="NCBI Taxonomy" id="3133155"/>
    <lineage>
        <taxon>Bacteria</taxon>
        <taxon>Bacillati</taxon>
        <taxon>Bacillota</taxon>
        <taxon>Clostridia</taxon>
        <taxon>Eubacteriales</taxon>
        <taxon>Oscillospiraceae</taxon>
        <taxon>Faecalibacterium</taxon>
    </lineage>
</organism>
<evidence type="ECO:0000313" key="1">
    <source>
        <dbReference type="EMBL" id="MEQ2386036.1"/>
    </source>
</evidence>
<proteinExistence type="predicted"/>
<accession>A0ABV1C3B9</accession>
<keyword evidence="2" id="KW-1185">Reference proteome</keyword>
<dbReference type="Proteomes" id="UP001465119">
    <property type="component" value="Unassembled WGS sequence"/>
</dbReference>
<name>A0ABV1C3B9_9FIRM</name>
<sequence length="84" mass="9849">MEISSAYALDIFSGMIIFISRLSRSAERSKRIFTKKGYKGKMQFPITTPSCEKVAQKRPQAFLSHKSNKAYFLKQWPKRTRRPF</sequence>
<evidence type="ECO:0000313" key="2">
    <source>
        <dbReference type="Proteomes" id="UP001465119"/>
    </source>
</evidence>
<gene>
    <name evidence="1" type="ORF">WMO20_08865</name>
</gene>
<protein>
    <submittedName>
        <fullName evidence="1">Uncharacterized protein</fullName>
    </submittedName>
</protein>
<comment type="caution">
    <text evidence="1">The sequence shown here is derived from an EMBL/GenBank/DDBJ whole genome shotgun (WGS) entry which is preliminary data.</text>
</comment>